<dbReference type="SUPFAM" id="SSF54665">
    <property type="entry name" value="CO dehydrogenase molybdoprotein N-domain-like"/>
    <property type="match status" value="1"/>
</dbReference>
<dbReference type="SUPFAM" id="SSF56003">
    <property type="entry name" value="Molybdenum cofactor-binding domain"/>
    <property type="match status" value="1"/>
</dbReference>
<dbReference type="Gene3D" id="3.30.365.10">
    <property type="entry name" value="Aldehyde oxidase/xanthine dehydrogenase, molybdopterin binding domain"/>
    <property type="match status" value="4"/>
</dbReference>
<evidence type="ECO:0000256" key="1">
    <source>
        <dbReference type="ARBA" id="ARBA00022505"/>
    </source>
</evidence>
<reference evidence="4" key="1">
    <citation type="submission" date="2021-04" db="EMBL/GenBank/DDBJ databases">
        <authorList>
            <person name="Yoon J."/>
        </authorList>
    </citation>
    <scope>NUCLEOTIDE SEQUENCE</scope>
    <source>
        <strain evidence="4">KMU-90</strain>
    </source>
</reference>
<evidence type="ECO:0000256" key="2">
    <source>
        <dbReference type="ARBA" id="ARBA00023002"/>
    </source>
</evidence>
<name>A0A8J7WB78_9RHOB</name>
<dbReference type="InterPro" id="IPR036856">
    <property type="entry name" value="Ald_Oxase/Xan_DH_a/b_sf"/>
</dbReference>
<keyword evidence="2" id="KW-0560">Oxidoreductase</keyword>
<comment type="caution">
    <text evidence="4">The sequence shown here is derived from an EMBL/GenBank/DDBJ whole genome shotgun (WGS) entry which is preliminary data.</text>
</comment>
<dbReference type="PANTHER" id="PTHR11908">
    <property type="entry name" value="XANTHINE DEHYDROGENASE"/>
    <property type="match status" value="1"/>
</dbReference>
<evidence type="ECO:0000313" key="5">
    <source>
        <dbReference type="Proteomes" id="UP000681356"/>
    </source>
</evidence>
<dbReference type="Pfam" id="PF01315">
    <property type="entry name" value="Ald_Xan_dh_C"/>
    <property type="match status" value="1"/>
</dbReference>
<organism evidence="4 5">
    <name type="scientific">Thetidibacter halocola</name>
    <dbReference type="NCBI Taxonomy" id="2827239"/>
    <lineage>
        <taxon>Bacteria</taxon>
        <taxon>Pseudomonadati</taxon>
        <taxon>Pseudomonadota</taxon>
        <taxon>Alphaproteobacteria</taxon>
        <taxon>Rhodobacterales</taxon>
        <taxon>Roseobacteraceae</taxon>
        <taxon>Thetidibacter</taxon>
    </lineage>
</organism>
<dbReference type="InterPro" id="IPR000674">
    <property type="entry name" value="Ald_Oxase/Xan_DH_a/b"/>
</dbReference>
<evidence type="ECO:0000313" key="4">
    <source>
        <dbReference type="EMBL" id="MBS0124327.1"/>
    </source>
</evidence>
<dbReference type="SMART" id="SM01008">
    <property type="entry name" value="Ald_Xan_dh_C"/>
    <property type="match status" value="1"/>
</dbReference>
<dbReference type="InterPro" id="IPR046867">
    <property type="entry name" value="AldOxase/xan_DH_MoCoBD2"/>
</dbReference>
<dbReference type="GO" id="GO:0005506">
    <property type="term" value="F:iron ion binding"/>
    <property type="evidence" value="ECO:0007669"/>
    <property type="project" value="InterPro"/>
</dbReference>
<evidence type="ECO:0000259" key="3">
    <source>
        <dbReference type="SMART" id="SM01008"/>
    </source>
</evidence>
<dbReference type="InterPro" id="IPR037165">
    <property type="entry name" value="AldOxase/xan_DH_Mopterin-bd_sf"/>
</dbReference>
<dbReference type="PANTHER" id="PTHR11908:SF132">
    <property type="entry name" value="ALDEHYDE OXIDASE 1-RELATED"/>
    <property type="match status" value="1"/>
</dbReference>
<sequence length="762" mass="79960">MTIGHPVSRAEDAPLLRGEGHYTNDIAADDPVHMALFRSPEAAGRIVALDVSAARTVPGVLLVSTAHDLEDTREITPRLSHPGPDGGAMRVPPFPLLAREGVAYVGDPVALVLAETPQAAQDALEAIVLDIDPVAPVIGLAQAEANDRRVWDQFPDNRCFHVDRGDAGAVAQAIQGAAHVVRQRLDISRVTAVALEPRALRATFDEGLQSWRLDSGTQAPHRVAMDLAPLIGATADRIHVVSPDCGGSFGMKNAGYQEQALALWAAQQLPGKTVVWTATRLESFLSDSQARESVADATLALDAEGRFLALDVRIAAALGARLGPATTHPPVANLGGLSGVYRIPAIHASVDGYFTNTQYTAPYRGAGRPEATYIVERMIDIAAAELGIDRAELRRRNLIPARAMPYDTGFLFAYDSGDFPAVLDRALDLADWRSFGERRSASAAKGLLRGLGIAFPIEIAGGPAGKPHPEYARIALSPEGVELRAGSSDSGQGHATAYRQILAQCLGPETGPVSIVTGDSRAVARGTGTFGSRTLCSAGAAIRVSVDKAIAELAPQAAEMLEAAAQDVVFANGVFRVDGTDRALPLSTVLTERGTPVIAEVFDGPEGATFPNGCHVCEVEIDPETGAVALQSYVVVDDVGTVLNPMLVKGQIAGGVAQGLGQAFMERITYDAETGQMLTATLMDYALPRAADLPFLAVESLPFPTRANPLGVKGVGEAGTVGALSACMSAVNDALACEGVRHLDMPATPDRVWQALQAAKGN</sequence>
<dbReference type="AlphaFoldDB" id="A0A8J7WB78"/>
<dbReference type="Pfam" id="PF20256">
    <property type="entry name" value="MoCoBD_2"/>
    <property type="match status" value="1"/>
</dbReference>
<dbReference type="Pfam" id="PF02738">
    <property type="entry name" value="MoCoBD_1"/>
    <property type="match status" value="1"/>
</dbReference>
<dbReference type="InterPro" id="IPR016208">
    <property type="entry name" value="Ald_Oxase/xanthine_DH-like"/>
</dbReference>
<accession>A0A8J7WB78</accession>
<dbReference type="EMBL" id="JAGTUU010000003">
    <property type="protein sequence ID" value="MBS0124327.1"/>
    <property type="molecule type" value="Genomic_DNA"/>
</dbReference>
<proteinExistence type="predicted"/>
<dbReference type="RefSeq" id="WP_212536280.1">
    <property type="nucleotide sequence ID" value="NZ_JAGTUU010000003.1"/>
</dbReference>
<gene>
    <name evidence="4" type="ORF">KB874_09275</name>
</gene>
<feature type="domain" description="Aldehyde oxidase/xanthine dehydrogenase a/b hammerhead" evidence="3">
    <location>
        <begin position="17"/>
        <end position="135"/>
    </location>
</feature>
<keyword evidence="5" id="KW-1185">Reference proteome</keyword>
<dbReference type="InterPro" id="IPR008274">
    <property type="entry name" value="AldOxase/xan_DH_MoCoBD1"/>
</dbReference>
<dbReference type="Proteomes" id="UP000681356">
    <property type="component" value="Unassembled WGS sequence"/>
</dbReference>
<keyword evidence="1" id="KW-0500">Molybdenum</keyword>
<protein>
    <submittedName>
        <fullName evidence="4">Xanthine dehydrogenase family protein</fullName>
    </submittedName>
</protein>
<dbReference type="GO" id="GO:0016491">
    <property type="term" value="F:oxidoreductase activity"/>
    <property type="evidence" value="ECO:0007669"/>
    <property type="project" value="UniProtKB-KW"/>
</dbReference>
<dbReference type="Gene3D" id="3.90.1170.50">
    <property type="entry name" value="Aldehyde oxidase/xanthine dehydrogenase, a/b hammerhead"/>
    <property type="match status" value="1"/>
</dbReference>